<keyword evidence="2" id="KW-0223">Dioxygenase</keyword>
<dbReference type="InterPro" id="IPR004360">
    <property type="entry name" value="Glyas_Fos-R_dOase_dom"/>
</dbReference>
<keyword evidence="2" id="KW-0560">Oxidoreductase</keyword>
<dbReference type="PANTHER" id="PTHR33990:SF1">
    <property type="entry name" value="PROTEIN YJDN"/>
    <property type="match status" value="1"/>
</dbReference>
<keyword evidence="3" id="KW-1185">Reference proteome</keyword>
<dbReference type="Proteomes" id="UP000005387">
    <property type="component" value="Unassembled WGS sequence"/>
</dbReference>
<dbReference type="InterPro" id="IPR029068">
    <property type="entry name" value="Glyas_Bleomycin-R_OHBP_Dase"/>
</dbReference>
<dbReference type="SUPFAM" id="SSF54593">
    <property type="entry name" value="Glyoxalase/Bleomycin resistance protein/Dihydroxybiphenyl dioxygenase"/>
    <property type="match status" value="1"/>
</dbReference>
<dbReference type="STRING" id="717606.PaecuDRAFT_0026"/>
<dbReference type="GO" id="GO:0051213">
    <property type="term" value="F:dioxygenase activity"/>
    <property type="evidence" value="ECO:0007669"/>
    <property type="project" value="UniProtKB-KW"/>
</dbReference>
<evidence type="ECO:0000313" key="2">
    <source>
        <dbReference type="EMBL" id="EFM12515.1"/>
    </source>
</evidence>
<protein>
    <submittedName>
        <fullName evidence="2">Glyoxalase/bleomycin resistance protein/dioxygenase</fullName>
    </submittedName>
</protein>
<dbReference type="InterPro" id="IPR028973">
    <property type="entry name" value="PhnB-like"/>
</dbReference>
<sequence>MMMAKLTPYFYSEDARAQAQFYIDALGGEIVDLMTYGQAPGTDEALKDRIIHMVFLAAGVKFYIADSQHEPPGRSSGFDMSLEFKTDEEAQQAFASLSAGGNVIMPLEKQFWGTLFGRLEDKFGIKWQVSTEAQMPPQS</sequence>
<dbReference type="eggNOG" id="COG2764">
    <property type="taxonomic scope" value="Bacteria"/>
</dbReference>
<dbReference type="EMBL" id="AEDD01000001">
    <property type="protein sequence ID" value="EFM12515.1"/>
    <property type="molecule type" value="Genomic_DNA"/>
</dbReference>
<name>E0I4I4_9BACL</name>
<evidence type="ECO:0000259" key="1">
    <source>
        <dbReference type="Pfam" id="PF00903"/>
    </source>
</evidence>
<gene>
    <name evidence="2" type="ORF">PaecuDRAFT_0026</name>
</gene>
<organism evidence="2 3">
    <name type="scientific">Paenibacillus curdlanolyticus YK9</name>
    <dbReference type="NCBI Taxonomy" id="717606"/>
    <lineage>
        <taxon>Bacteria</taxon>
        <taxon>Bacillati</taxon>
        <taxon>Bacillota</taxon>
        <taxon>Bacilli</taxon>
        <taxon>Bacillales</taxon>
        <taxon>Paenibacillaceae</taxon>
        <taxon>Paenibacillus</taxon>
    </lineage>
</organism>
<dbReference type="Pfam" id="PF00903">
    <property type="entry name" value="Glyoxalase"/>
    <property type="match status" value="1"/>
</dbReference>
<dbReference type="AlphaFoldDB" id="E0I4I4"/>
<dbReference type="Gene3D" id="3.10.180.10">
    <property type="entry name" value="2,3-Dihydroxybiphenyl 1,2-Dioxygenase, domain 1"/>
    <property type="match status" value="1"/>
</dbReference>
<evidence type="ECO:0000313" key="3">
    <source>
        <dbReference type="Proteomes" id="UP000005387"/>
    </source>
</evidence>
<accession>E0I4I4</accession>
<proteinExistence type="predicted"/>
<dbReference type="PANTHER" id="PTHR33990">
    <property type="entry name" value="PROTEIN YJDN-RELATED"/>
    <property type="match status" value="1"/>
</dbReference>
<dbReference type="CDD" id="cd06588">
    <property type="entry name" value="PhnB_like"/>
    <property type="match status" value="1"/>
</dbReference>
<reference evidence="2 3" key="1">
    <citation type="submission" date="2010-07" db="EMBL/GenBank/DDBJ databases">
        <title>The draft genome of Paenibacillus curdlanolyticus YK9.</title>
        <authorList>
            <consortium name="US DOE Joint Genome Institute (JGI-PGF)"/>
            <person name="Lucas S."/>
            <person name="Copeland A."/>
            <person name="Lapidus A."/>
            <person name="Cheng J.-F."/>
            <person name="Bruce D."/>
            <person name="Goodwin L."/>
            <person name="Pitluck S."/>
            <person name="Land M.L."/>
            <person name="Hauser L."/>
            <person name="Chang Y.-J."/>
            <person name="Jeffries C."/>
            <person name="Anderson I.J."/>
            <person name="Johnson E."/>
            <person name="Loganathan U."/>
            <person name="Mulhopadhyay B."/>
            <person name="Kyrpides N."/>
            <person name="Woyke T.J."/>
        </authorList>
    </citation>
    <scope>NUCLEOTIDE SEQUENCE [LARGE SCALE GENOMIC DNA]</scope>
    <source>
        <strain evidence="2 3">YK9</strain>
    </source>
</reference>
<feature type="domain" description="Glyoxalase/fosfomycin resistance/dioxygenase" evidence="1">
    <location>
        <begin position="12"/>
        <end position="129"/>
    </location>
</feature>